<dbReference type="Pfam" id="PF18962">
    <property type="entry name" value="Por_Secre_tail"/>
    <property type="match status" value="1"/>
</dbReference>
<evidence type="ECO:0000256" key="2">
    <source>
        <dbReference type="SAM" id="SignalP"/>
    </source>
</evidence>
<keyword evidence="5" id="KW-1185">Reference proteome</keyword>
<dbReference type="EMBL" id="FPAS01000003">
    <property type="protein sequence ID" value="SFT76606.1"/>
    <property type="molecule type" value="Genomic_DNA"/>
</dbReference>
<protein>
    <submittedName>
        <fullName evidence="4">Por secretion system C-terminal sorting domain-containing protein</fullName>
    </submittedName>
</protein>
<dbReference type="InterPro" id="IPR026444">
    <property type="entry name" value="Secre_tail"/>
</dbReference>
<evidence type="ECO:0000313" key="4">
    <source>
        <dbReference type="EMBL" id="SFT76606.1"/>
    </source>
</evidence>
<accession>A0A1I7AP12</accession>
<reference evidence="4 5" key="1">
    <citation type="submission" date="2016-10" db="EMBL/GenBank/DDBJ databases">
        <authorList>
            <person name="de Groot N.N."/>
        </authorList>
    </citation>
    <scope>NUCLEOTIDE SEQUENCE [LARGE SCALE GENOMIC DNA]</scope>
    <source>
        <strain evidence="4 5">CGMCC 1.7005</strain>
    </source>
</reference>
<dbReference type="OrthoDB" id="1466109at2"/>
<keyword evidence="1 2" id="KW-0732">Signal</keyword>
<dbReference type="Proteomes" id="UP000236454">
    <property type="component" value="Unassembled WGS sequence"/>
</dbReference>
<gene>
    <name evidence="4" type="ORF">SAMN05216474_2272</name>
</gene>
<proteinExistence type="predicted"/>
<feature type="chain" id="PRO_5014705789" evidence="2">
    <location>
        <begin position="20"/>
        <end position="626"/>
    </location>
</feature>
<dbReference type="NCBIfam" id="TIGR04183">
    <property type="entry name" value="Por_Secre_tail"/>
    <property type="match status" value="1"/>
</dbReference>
<sequence>MKKIYLLAGALVGSLGINAQVAPTYSNEAQKTDVFKSRPAYHGIEQFQNRAEGDTVWTNDFSTASDWDHVDGPSHTDGDWQIVSAVPASIVSQEPTYGFPTEMNSPTGDVNGGTFAFINSDAAGGSATQDAYFELQSDIDLSAYSNTALSISWYQIFRHFLDANYVGISTDGGTTWTDYLVNDFGVNVNSNDLGVLRNVLSLPTPAGGWTATTRIRLKYEGQWDWFWGVDDILIFETYAHDLSTNFFRPVAGNDPNQNIPLDYTYIPTTQSSFPGFSGQASFTNLGAMDQTAAALKMDVVGQTYSQVGTTQALAAQETDTFEVSTLFDIVSAGVGTYQFIGTPDLGSATDAVLSNDTIIKESYYGGNIFARDDESLSGAIGGLAGTLSGQALTIGNFMEAFDDVNIGMMKMYIVGATDNTPYIGQEVYGAIYTLNGDGTATLAATTEIYVLSDADMNSWISIKMDGNGVATIPAGTAFIATVNNSGGTEPVRFGMAQSVEQGTVLGIDPTSVAGDIYNLTDPEAIKVRLLESAVGVDEVEANFNLSVYPNPATDNVNIDFTLATQTDVTVNVTDISGKVVYTNAVGNLGAGEHTTVLSTSELTNGVYFCNFVAGESVITKKLVVKK</sequence>
<dbReference type="AlphaFoldDB" id="A0A1I7AP12"/>
<feature type="domain" description="Secretion system C-terminal sorting" evidence="3">
    <location>
        <begin position="547"/>
        <end position="624"/>
    </location>
</feature>
<name>A0A1I7AP12_9FLAO</name>
<organism evidence="4 5">
    <name type="scientific">Lishizhenia tianjinensis</name>
    <dbReference type="NCBI Taxonomy" id="477690"/>
    <lineage>
        <taxon>Bacteria</taxon>
        <taxon>Pseudomonadati</taxon>
        <taxon>Bacteroidota</taxon>
        <taxon>Flavobacteriia</taxon>
        <taxon>Flavobacteriales</taxon>
        <taxon>Crocinitomicaceae</taxon>
        <taxon>Lishizhenia</taxon>
    </lineage>
</organism>
<evidence type="ECO:0000256" key="1">
    <source>
        <dbReference type="ARBA" id="ARBA00022729"/>
    </source>
</evidence>
<dbReference type="RefSeq" id="WP_090249631.1">
    <property type="nucleotide sequence ID" value="NZ_FPAS01000003.1"/>
</dbReference>
<dbReference type="STRING" id="477690.SAMN05216474_2272"/>
<evidence type="ECO:0000259" key="3">
    <source>
        <dbReference type="Pfam" id="PF18962"/>
    </source>
</evidence>
<evidence type="ECO:0000313" key="5">
    <source>
        <dbReference type="Proteomes" id="UP000236454"/>
    </source>
</evidence>
<feature type="signal peptide" evidence="2">
    <location>
        <begin position="1"/>
        <end position="19"/>
    </location>
</feature>